<dbReference type="EMBL" id="JAADJZ010000007">
    <property type="protein sequence ID" value="KAF2873853.1"/>
    <property type="molecule type" value="Genomic_DNA"/>
</dbReference>
<feature type="compositionally biased region" description="Polar residues" evidence="1">
    <location>
        <begin position="31"/>
        <end position="51"/>
    </location>
</feature>
<dbReference type="AlphaFoldDB" id="A0A7C8IDX2"/>
<evidence type="ECO:0000256" key="2">
    <source>
        <dbReference type="SAM" id="Phobius"/>
    </source>
</evidence>
<gene>
    <name evidence="3" type="ORF">BDV95DRAFT_593153</name>
</gene>
<keyword evidence="2" id="KW-1133">Transmembrane helix</keyword>
<name>A0A7C8IDX2_9PLEO</name>
<sequence length="224" mass="25160">MSDQSTGTDYPITGHSPAPEGPQSTELRRQQPATTNASPTRHARTLSNSGSVARLRARDTTTANTSAKQHTHRTPGPSSPNPEKHSLWQHLMESLDAALDSVLHIVVTWIILFVLFTGIGSFLWYFHRACLKMMLYFLVVVAGHVFFSLLHWRYYPDRHEGNTDEALMFTVLGYEVLVRKDKDDETHLGMKLLQCVYGIGALTVDWIRGSRSRRPDAETIGKNG</sequence>
<reference evidence="3 4" key="1">
    <citation type="submission" date="2020-01" db="EMBL/GenBank/DDBJ databases">
        <authorList>
            <consortium name="DOE Joint Genome Institute"/>
            <person name="Haridas S."/>
            <person name="Albert R."/>
            <person name="Binder M."/>
            <person name="Bloem J."/>
            <person name="Labutti K."/>
            <person name="Salamov A."/>
            <person name="Andreopoulos B."/>
            <person name="Baker S.E."/>
            <person name="Barry K."/>
            <person name="Bills G."/>
            <person name="Bluhm B.H."/>
            <person name="Cannon C."/>
            <person name="Castanera R."/>
            <person name="Culley D.E."/>
            <person name="Daum C."/>
            <person name="Ezra D."/>
            <person name="Gonzalez J.B."/>
            <person name="Henrissat B."/>
            <person name="Kuo A."/>
            <person name="Liang C."/>
            <person name="Lipzen A."/>
            <person name="Lutzoni F."/>
            <person name="Magnuson J."/>
            <person name="Mondo S."/>
            <person name="Nolan M."/>
            <person name="Ohm R."/>
            <person name="Pangilinan J."/>
            <person name="Park H.-J.H."/>
            <person name="Ramirez L."/>
            <person name="Alfaro M."/>
            <person name="Sun H."/>
            <person name="Tritt A."/>
            <person name="Yoshinaga Y."/>
            <person name="Zwiers L.-H.L."/>
            <person name="Turgeon B.G."/>
            <person name="Goodwin S.B."/>
            <person name="Spatafora J.W."/>
            <person name="Crous P.W."/>
            <person name="Grigoriev I.V."/>
        </authorList>
    </citation>
    <scope>NUCLEOTIDE SEQUENCE [LARGE SCALE GENOMIC DNA]</scope>
    <source>
        <strain evidence="3 4">CBS 611.86</strain>
    </source>
</reference>
<proteinExistence type="predicted"/>
<feature type="region of interest" description="Disordered" evidence="1">
    <location>
        <begin position="1"/>
        <end position="85"/>
    </location>
</feature>
<organism evidence="3 4">
    <name type="scientific">Massariosphaeria phaeospora</name>
    <dbReference type="NCBI Taxonomy" id="100035"/>
    <lineage>
        <taxon>Eukaryota</taxon>
        <taxon>Fungi</taxon>
        <taxon>Dikarya</taxon>
        <taxon>Ascomycota</taxon>
        <taxon>Pezizomycotina</taxon>
        <taxon>Dothideomycetes</taxon>
        <taxon>Pleosporomycetidae</taxon>
        <taxon>Pleosporales</taxon>
        <taxon>Pleosporales incertae sedis</taxon>
        <taxon>Massariosphaeria</taxon>
    </lineage>
</organism>
<keyword evidence="2" id="KW-0472">Membrane</keyword>
<keyword evidence="4" id="KW-1185">Reference proteome</keyword>
<keyword evidence="2" id="KW-0812">Transmembrane</keyword>
<evidence type="ECO:0000313" key="3">
    <source>
        <dbReference type="EMBL" id="KAF2873853.1"/>
    </source>
</evidence>
<comment type="caution">
    <text evidence="3">The sequence shown here is derived from an EMBL/GenBank/DDBJ whole genome shotgun (WGS) entry which is preliminary data.</text>
</comment>
<dbReference type="Proteomes" id="UP000481861">
    <property type="component" value="Unassembled WGS sequence"/>
</dbReference>
<feature type="transmembrane region" description="Helical" evidence="2">
    <location>
        <begin position="133"/>
        <end position="152"/>
    </location>
</feature>
<protein>
    <submittedName>
        <fullName evidence="3">Uncharacterized protein</fullName>
    </submittedName>
</protein>
<evidence type="ECO:0000256" key="1">
    <source>
        <dbReference type="SAM" id="MobiDB-lite"/>
    </source>
</evidence>
<feature type="transmembrane region" description="Helical" evidence="2">
    <location>
        <begin position="102"/>
        <end position="126"/>
    </location>
</feature>
<evidence type="ECO:0000313" key="4">
    <source>
        <dbReference type="Proteomes" id="UP000481861"/>
    </source>
</evidence>
<accession>A0A7C8IDX2</accession>